<reference evidence="3" key="2">
    <citation type="submission" date="2021-04" db="EMBL/GenBank/DDBJ databases">
        <authorList>
            <person name="Gilroy R."/>
        </authorList>
    </citation>
    <scope>NUCLEOTIDE SEQUENCE</scope>
    <source>
        <strain evidence="3">CHK188-5543</strain>
    </source>
</reference>
<dbReference type="PROSITE" id="PS51257">
    <property type="entry name" value="PROKAR_LIPOPROTEIN"/>
    <property type="match status" value="1"/>
</dbReference>
<name>A0A9D2B774_9FIRM</name>
<proteinExistence type="predicted"/>
<accession>A0A9D2B774</accession>
<organism evidence="3 4">
    <name type="scientific">Candidatus Anaerotruncus excrementipullorum</name>
    <dbReference type="NCBI Taxonomy" id="2838465"/>
    <lineage>
        <taxon>Bacteria</taxon>
        <taxon>Bacillati</taxon>
        <taxon>Bacillota</taxon>
        <taxon>Clostridia</taxon>
        <taxon>Eubacteriales</taxon>
        <taxon>Oscillospiraceae</taxon>
        <taxon>Anaerotruncus</taxon>
    </lineage>
</organism>
<evidence type="ECO:0000313" key="3">
    <source>
        <dbReference type="EMBL" id="HIX65591.1"/>
    </source>
</evidence>
<comment type="caution">
    <text evidence="3">The sequence shown here is derived from an EMBL/GenBank/DDBJ whole genome shotgun (WGS) entry which is preliminary data.</text>
</comment>
<feature type="chain" id="PRO_5038394894" evidence="2">
    <location>
        <begin position="22"/>
        <end position="271"/>
    </location>
</feature>
<sequence>MHQRLLCGLLAACLTLTACQAQESSSQQQSAPPAVSEPSQPESASPSLPTQEEPEEEADPAASGVISGQVYRNDALGFSYTFPENWTLFDAEQTLALQLEKAKAAYGDTQALEESIALGSLGYLLYAQAQPHAAAAEASSTAAQEGEEPPASPANLLLQAAPAVALRDLTPAAYLEELALQAQETYENLGGKMEFSPAEALTVDGHEVALLQSQVTLEADPSGLEGGTITVHQGYSVFLAEDWLVIGLLSAQGEADMAEGMSILQEVSFSS</sequence>
<evidence type="ECO:0000256" key="1">
    <source>
        <dbReference type="SAM" id="MobiDB-lite"/>
    </source>
</evidence>
<dbReference type="AlphaFoldDB" id="A0A9D2B774"/>
<feature type="compositionally biased region" description="Low complexity" evidence="1">
    <location>
        <begin position="22"/>
        <end position="47"/>
    </location>
</feature>
<dbReference type="Proteomes" id="UP000886800">
    <property type="component" value="Unassembled WGS sequence"/>
</dbReference>
<feature type="region of interest" description="Disordered" evidence="1">
    <location>
        <begin position="22"/>
        <end position="63"/>
    </location>
</feature>
<keyword evidence="2" id="KW-0732">Signal</keyword>
<reference evidence="3" key="1">
    <citation type="journal article" date="2021" name="PeerJ">
        <title>Extensive microbial diversity within the chicken gut microbiome revealed by metagenomics and culture.</title>
        <authorList>
            <person name="Gilroy R."/>
            <person name="Ravi A."/>
            <person name="Getino M."/>
            <person name="Pursley I."/>
            <person name="Horton D.L."/>
            <person name="Alikhan N.F."/>
            <person name="Baker D."/>
            <person name="Gharbi K."/>
            <person name="Hall N."/>
            <person name="Watson M."/>
            <person name="Adriaenssens E.M."/>
            <person name="Foster-Nyarko E."/>
            <person name="Jarju S."/>
            <person name="Secka A."/>
            <person name="Antonio M."/>
            <person name="Oren A."/>
            <person name="Chaudhuri R.R."/>
            <person name="La Ragione R."/>
            <person name="Hildebrand F."/>
            <person name="Pallen M.J."/>
        </authorList>
    </citation>
    <scope>NUCLEOTIDE SEQUENCE</scope>
    <source>
        <strain evidence="3">CHK188-5543</strain>
    </source>
</reference>
<dbReference type="EMBL" id="DXES01000113">
    <property type="protein sequence ID" value="HIX65591.1"/>
    <property type="molecule type" value="Genomic_DNA"/>
</dbReference>
<evidence type="ECO:0000313" key="4">
    <source>
        <dbReference type="Proteomes" id="UP000886800"/>
    </source>
</evidence>
<gene>
    <name evidence="3" type="ORF">H9736_05010</name>
</gene>
<protein>
    <submittedName>
        <fullName evidence="3">Uncharacterized protein</fullName>
    </submittedName>
</protein>
<feature type="signal peptide" evidence="2">
    <location>
        <begin position="1"/>
        <end position="21"/>
    </location>
</feature>
<evidence type="ECO:0000256" key="2">
    <source>
        <dbReference type="SAM" id="SignalP"/>
    </source>
</evidence>